<dbReference type="AlphaFoldDB" id="A0A6A5R7M4"/>
<evidence type="ECO:0000313" key="3">
    <source>
        <dbReference type="Proteomes" id="UP000800082"/>
    </source>
</evidence>
<accession>A0A6A5R7M4</accession>
<dbReference type="EMBL" id="ML978996">
    <property type="protein sequence ID" value="KAF1924181.1"/>
    <property type="molecule type" value="Genomic_DNA"/>
</dbReference>
<dbReference type="Proteomes" id="UP000800082">
    <property type="component" value="Unassembled WGS sequence"/>
</dbReference>
<dbReference type="RefSeq" id="XP_033444434.1">
    <property type="nucleotide sequence ID" value="XM_033589071.1"/>
</dbReference>
<proteinExistence type="predicted"/>
<evidence type="ECO:0000313" key="2">
    <source>
        <dbReference type="EMBL" id="KAF1924181.1"/>
    </source>
</evidence>
<evidence type="ECO:0008006" key="4">
    <source>
        <dbReference type="Google" id="ProtNLM"/>
    </source>
</evidence>
<protein>
    <recommendedName>
        <fullName evidence="4">Secreted protein</fullName>
    </recommendedName>
</protein>
<reference evidence="2" key="1">
    <citation type="journal article" date="2020" name="Stud. Mycol.">
        <title>101 Dothideomycetes genomes: a test case for predicting lifestyles and emergence of pathogens.</title>
        <authorList>
            <person name="Haridas S."/>
            <person name="Albert R."/>
            <person name="Binder M."/>
            <person name="Bloem J."/>
            <person name="Labutti K."/>
            <person name="Salamov A."/>
            <person name="Andreopoulos B."/>
            <person name="Baker S."/>
            <person name="Barry K."/>
            <person name="Bills G."/>
            <person name="Bluhm B."/>
            <person name="Cannon C."/>
            <person name="Castanera R."/>
            <person name="Culley D."/>
            <person name="Daum C."/>
            <person name="Ezra D."/>
            <person name="Gonzalez J."/>
            <person name="Henrissat B."/>
            <person name="Kuo A."/>
            <person name="Liang C."/>
            <person name="Lipzen A."/>
            <person name="Lutzoni F."/>
            <person name="Magnuson J."/>
            <person name="Mondo S."/>
            <person name="Nolan M."/>
            <person name="Ohm R."/>
            <person name="Pangilinan J."/>
            <person name="Park H.-J."/>
            <person name="Ramirez L."/>
            <person name="Alfaro M."/>
            <person name="Sun H."/>
            <person name="Tritt A."/>
            <person name="Yoshinaga Y."/>
            <person name="Zwiers L.-H."/>
            <person name="Turgeon B."/>
            <person name="Goodwin S."/>
            <person name="Spatafora J."/>
            <person name="Crous P."/>
            <person name="Grigoriev I."/>
        </authorList>
    </citation>
    <scope>NUCLEOTIDE SEQUENCE</scope>
    <source>
        <strain evidence="2">CBS 183.55</strain>
    </source>
</reference>
<keyword evidence="3" id="KW-1185">Reference proteome</keyword>
<evidence type="ECO:0000256" key="1">
    <source>
        <dbReference type="SAM" id="SignalP"/>
    </source>
</evidence>
<keyword evidence="1" id="KW-0732">Signal</keyword>
<gene>
    <name evidence="2" type="ORF">M421DRAFT_296384</name>
</gene>
<feature type="signal peptide" evidence="1">
    <location>
        <begin position="1"/>
        <end position="21"/>
    </location>
</feature>
<feature type="chain" id="PRO_5025565425" description="Secreted protein" evidence="1">
    <location>
        <begin position="22"/>
        <end position="84"/>
    </location>
</feature>
<name>A0A6A5R7M4_9PLEO</name>
<sequence>MCGASADSTLWSAGLLVVSSAESIAAKVDMRMMSGGATPLMSRSIPACWSRYSEDPALTKVTVVLNVSEMQSSDCYSLHNSMSR</sequence>
<dbReference type="GeneID" id="54346718"/>
<organism evidence="2 3">
    <name type="scientific">Didymella exigua CBS 183.55</name>
    <dbReference type="NCBI Taxonomy" id="1150837"/>
    <lineage>
        <taxon>Eukaryota</taxon>
        <taxon>Fungi</taxon>
        <taxon>Dikarya</taxon>
        <taxon>Ascomycota</taxon>
        <taxon>Pezizomycotina</taxon>
        <taxon>Dothideomycetes</taxon>
        <taxon>Pleosporomycetidae</taxon>
        <taxon>Pleosporales</taxon>
        <taxon>Pleosporineae</taxon>
        <taxon>Didymellaceae</taxon>
        <taxon>Didymella</taxon>
    </lineage>
</organism>